<dbReference type="EMBL" id="JAIWYP010000011">
    <property type="protein sequence ID" value="KAH3737163.1"/>
    <property type="molecule type" value="Genomic_DNA"/>
</dbReference>
<comment type="caution">
    <text evidence="1">The sequence shown here is derived from an EMBL/GenBank/DDBJ whole genome shotgun (WGS) entry which is preliminary data.</text>
</comment>
<gene>
    <name evidence="1" type="ORF">DPMN_043742</name>
</gene>
<protein>
    <submittedName>
        <fullName evidence="1">Uncharacterized protein</fullName>
    </submittedName>
</protein>
<sequence>MTPESATLLALPDPCLTQKQNPKDSFPRLYLLFQIIEFGYCCILETPGSYCCILETPGNSNYLLQQTFLQFPS</sequence>
<evidence type="ECO:0000313" key="1">
    <source>
        <dbReference type="EMBL" id="KAH3737163.1"/>
    </source>
</evidence>
<dbReference type="AlphaFoldDB" id="A0A9D4D4L9"/>
<evidence type="ECO:0000313" key="2">
    <source>
        <dbReference type="Proteomes" id="UP000828390"/>
    </source>
</evidence>
<reference evidence="1" key="1">
    <citation type="journal article" date="2019" name="bioRxiv">
        <title>The Genome of the Zebra Mussel, Dreissena polymorpha: A Resource for Invasive Species Research.</title>
        <authorList>
            <person name="McCartney M.A."/>
            <person name="Auch B."/>
            <person name="Kono T."/>
            <person name="Mallez S."/>
            <person name="Zhang Y."/>
            <person name="Obille A."/>
            <person name="Becker A."/>
            <person name="Abrahante J.E."/>
            <person name="Garbe J."/>
            <person name="Badalamenti J.P."/>
            <person name="Herman A."/>
            <person name="Mangelson H."/>
            <person name="Liachko I."/>
            <person name="Sullivan S."/>
            <person name="Sone E.D."/>
            <person name="Koren S."/>
            <person name="Silverstein K.A.T."/>
            <person name="Beckman K.B."/>
            <person name="Gohl D.M."/>
        </authorList>
    </citation>
    <scope>NUCLEOTIDE SEQUENCE</scope>
    <source>
        <strain evidence="1">Duluth1</strain>
        <tissue evidence="1">Whole animal</tissue>
    </source>
</reference>
<proteinExistence type="predicted"/>
<organism evidence="1 2">
    <name type="scientific">Dreissena polymorpha</name>
    <name type="common">Zebra mussel</name>
    <name type="synonym">Mytilus polymorpha</name>
    <dbReference type="NCBI Taxonomy" id="45954"/>
    <lineage>
        <taxon>Eukaryota</taxon>
        <taxon>Metazoa</taxon>
        <taxon>Spiralia</taxon>
        <taxon>Lophotrochozoa</taxon>
        <taxon>Mollusca</taxon>
        <taxon>Bivalvia</taxon>
        <taxon>Autobranchia</taxon>
        <taxon>Heteroconchia</taxon>
        <taxon>Euheterodonta</taxon>
        <taxon>Imparidentia</taxon>
        <taxon>Neoheterodontei</taxon>
        <taxon>Myida</taxon>
        <taxon>Dreissenoidea</taxon>
        <taxon>Dreissenidae</taxon>
        <taxon>Dreissena</taxon>
    </lineage>
</organism>
<reference evidence="1" key="2">
    <citation type="submission" date="2020-11" db="EMBL/GenBank/DDBJ databases">
        <authorList>
            <person name="McCartney M.A."/>
            <person name="Auch B."/>
            <person name="Kono T."/>
            <person name="Mallez S."/>
            <person name="Becker A."/>
            <person name="Gohl D.M."/>
            <person name="Silverstein K.A.T."/>
            <person name="Koren S."/>
            <person name="Bechman K.B."/>
            <person name="Herman A."/>
            <person name="Abrahante J.E."/>
            <person name="Garbe J."/>
        </authorList>
    </citation>
    <scope>NUCLEOTIDE SEQUENCE</scope>
    <source>
        <strain evidence="1">Duluth1</strain>
        <tissue evidence="1">Whole animal</tissue>
    </source>
</reference>
<keyword evidence="2" id="KW-1185">Reference proteome</keyword>
<name>A0A9D4D4L9_DREPO</name>
<accession>A0A9D4D4L9</accession>
<dbReference type="Proteomes" id="UP000828390">
    <property type="component" value="Unassembled WGS sequence"/>
</dbReference>